<dbReference type="GO" id="GO:0022857">
    <property type="term" value="F:transmembrane transporter activity"/>
    <property type="evidence" value="ECO:0007669"/>
    <property type="project" value="TreeGrafter"/>
</dbReference>
<dbReference type="PANTHER" id="PTHR24220:SF689">
    <property type="entry name" value="LIPOPROTEIN-RELEASING SYSTEM ATP-BINDING PROTEIN LOLD"/>
    <property type="match status" value="1"/>
</dbReference>
<evidence type="ECO:0000313" key="6">
    <source>
        <dbReference type="EMBL" id="TWT53557.1"/>
    </source>
</evidence>
<dbReference type="Pfam" id="PF00005">
    <property type="entry name" value="ABC_tran"/>
    <property type="match status" value="1"/>
</dbReference>
<dbReference type="InterPro" id="IPR003439">
    <property type="entry name" value="ABC_transporter-like_ATP-bd"/>
</dbReference>
<dbReference type="GO" id="GO:0005886">
    <property type="term" value="C:plasma membrane"/>
    <property type="evidence" value="ECO:0007669"/>
    <property type="project" value="TreeGrafter"/>
</dbReference>
<protein>
    <submittedName>
        <fullName evidence="6">Lipoprotein-releasing system ATP-binding protein LolD</fullName>
        <ecNumber evidence="6">3.6.3.-</ecNumber>
    </submittedName>
</protein>
<dbReference type="Proteomes" id="UP000316598">
    <property type="component" value="Unassembled WGS sequence"/>
</dbReference>
<dbReference type="PANTHER" id="PTHR24220">
    <property type="entry name" value="IMPORT ATP-BINDING PROTEIN"/>
    <property type="match status" value="1"/>
</dbReference>
<gene>
    <name evidence="6" type="primary">lolD_2</name>
    <name evidence="6" type="ORF">Pla22_11860</name>
</gene>
<name>A0A5C5WSG3_9BACT</name>
<dbReference type="SMART" id="SM00382">
    <property type="entry name" value="AAA"/>
    <property type="match status" value="1"/>
</dbReference>
<keyword evidence="6" id="KW-0378">Hydrolase</keyword>
<keyword evidence="2" id="KW-0813">Transport</keyword>
<dbReference type="InterPro" id="IPR015854">
    <property type="entry name" value="ABC_transpr_LolD-like"/>
</dbReference>
<proteinExistence type="inferred from homology"/>
<comment type="similarity">
    <text evidence="1">Belongs to the ABC transporter superfamily.</text>
</comment>
<keyword evidence="6" id="KW-0449">Lipoprotein</keyword>
<dbReference type="GO" id="GO:0005524">
    <property type="term" value="F:ATP binding"/>
    <property type="evidence" value="ECO:0007669"/>
    <property type="project" value="UniProtKB-KW"/>
</dbReference>
<dbReference type="PROSITE" id="PS50893">
    <property type="entry name" value="ABC_TRANSPORTER_2"/>
    <property type="match status" value="1"/>
</dbReference>
<dbReference type="SUPFAM" id="SSF52540">
    <property type="entry name" value="P-loop containing nucleoside triphosphate hydrolases"/>
    <property type="match status" value="1"/>
</dbReference>
<comment type="caution">
    <text evidence="6">The sequence shown here is derived from an EMBL/GenBank/DDBJ whole genome shotgun (WGS) entry which is preliminary data.</text>
</comment>
<dbReference type="InterPro" id="IPR027417">
    <property type="entry name" value="P-loop_NTPase"/>
</dbReference>
<dbReference type="CDD" id="cd03255">
    <property type="entry name" value="ABC_MJ0796_LolCDE_FtsE"/>
    <property type="match status" value="1"/>
</dbReference>
<organism evidence="6 7">
    <name type="scientific">Rubripirellula amarantea</name>
    <dbReference type="NCBI Taxonomy" id="2527999"/>
    <lineage>
        <taxon>Bacteria</taxon>
        <taxon>Pseudomonadati</taxon>
        <taxon>Planctomycetota</taxon>
        <taxon>Planctomycetia</taxon>
        <taxon>Pirellulales</taxon>
        <taxon>Pirellulaceae</taxon>
        <taxon>Rubripirellula</taxon>
    </lineage>
</organism>
<dbReference type="AlphaFoldDB" id="A0A5C5WSG3"/>
<feature type="domain" description="ABC transporter" evidence="5">
    <location>
        <begin position="9"/>
        <end position="235"/>
    </location>
</feature>
<dbReference type="InterPro" id="IPR017911">
    <property type="entry name" value="MacB-like_ATP-bd"/>
</dbReference>
<evidence type="ECO:0000256" key="4">
    <source>
        <dbReference type="ARBA" id="ARBA00022840"/>
    </source>
</evidence>
<reference evidence="6 7" key="1">
    <citation type="submission" date="2019-02" db="EMBL/GenBank/DDBJ databases">
        <title>Deep-cultivation of Planctomycetes and their phenomic and genomic characterization uncovers novel biology.</title>
        <authorList>
            <person name="Wiegand S."/>
            <person name="Jogler M."/>
            <person name="Boedeker C."/>
            <person name="Pinto D."/>
            <person name="Vollmers J."/>
            <person name="Rivas-Marin E."/>
            <person name="Kohn T."/>
            <person name="Peeters S.H."/>
            <person name="Heuer A."/>
            <person name="Rast P."/>
            <person name="Oberbeckmann S."/>
            <person name="Bunk B."/>
            <person name="Jeske O."/>
            <person name="Meyerdierks A."/>
            <person name="Storesund J.E."/>
            <person name="Kallscheuer N."/>
            <person name="Luecker S."/>
            <person name="Lage O.M."/>
            <person name="Pohl T."/>
            <person name="Merkel B.J."/>
            <person name="Hornburger P."/>
            <person name="Mueller R.-W."/>
            <person name="Bruemmer F."/>
            <person name="Labrenz M."/>
            <person name="Spormann A.M."/>
            <person name="Op Den Camp H."/>
            <person name="Overmann J."/>
            <person name="Amann R."/>
            <person name="Jetten M.S.M."/>
            <person name="Mascher T."/>
            <person name="Medema M.H."/>
            <person name="Devos D.P."/>
            <person name="Kaster A.-K."/>
            <person name="Ovreas L."/>
            <person name="Rohde M."/>
            <person name="Galperin M.Y."/>
            <person name="Jogler C."/>
        </authorList>
    </citation>
    <scope>NUCLEOTIDE SEQUENCE [LARGE SCALE GENOMIC DNA]</scope>
    <source>
        <strain evidence="6 7">Pla22</strain>
    </source>
</reference>
<evidence type="ECO:0000256" key="2">
    <source>
        <dbReference type="ARBA" id="ARBA00022448"/>
    </source>
</evidence>
<dbReference type="InterPro" id="IPR003593">
    <property type="entry name" value="AAA+_ATPase"/>
</dbReference>
<dbReference type="GO" id="GO:0016887">
    <property type="term" value="F:ATP hydrolysis activity"/>
    <property type="evidence" value="ECO:0007669"/>
    <property type="project" value="InterPro"/>
</dbReference>
<dbReference type="OrthoDB" id="273392at2"/>
<dbReference type="EC" id="3.6.3.-" evidence="6"/>
<sequence>MTELSSFSLEVDRVCKSFVSGDHRLNVLTDVSLSLCAGDSLAIVGPSGSGKSTLLQIIGTLDRPDSGSVIFENVANDGQSRKVNPFSLEDKQLAELRNQSVGFIFQDHHLLPQLTVLENVLVPCLAFGNSSDANVEHALALIESVGLTDRVDHLPGQLSGGQRERVAIARALVMSPSIILADEPTGNLDRTTAQEMTELMLHLQHSTHSILITVTHSEDLASAMGKQCELVDGKLA</sequence>
<keyword evidence="7" id="KW-1185">Reference proteome</keyword>
<evidence type="ECO:0000256" key="1">
    <source>
        <dbReference type="ARBA" id="ARBA00005417"/>
    </source>
</evidence>
<keyword evidence="3" id="KW-0547">Nucleotide-binding</keyword>
<keyword evidence="4 6" id="KW-0067">ATP-binding</keyword>
<evidence type="ECO:0000256" key="3">
    <source>
        <dbReference type="ARBA" id="ARBA00022741"/>
    </source>
</evidence>
<dbReference type="EMBL" id="SJPI01000001">
    <property type="protein sequence ID" value="TWT53557.1"/>
    <property type="molecule type" value="Genomic_DNA"/>
</dbReference>
<dbReference type="Gene3D" id="3.40.50.300">
    <property type="entry name" value="P-loop containing nucleotide triphosphate hydrolases"/>
    <property type="match status" value="1"/>
</dbReference>
<evidence type="ECO:0000313" key="7">
    <source>
        <dbReference type="Proteomes" id="UP000316598"/>
    </source>
</evidence>
<accession>A0A5C5WSG3</accession>
<evidence type="ECO:0000259" key="5">
    <source>
        <dbReference type="PROSITE" id="PS50893"/>
    </source>
</evidence>
<dbReference type="RefSeq" id="WP_146513756.1">
    <property type="nucleotide sequence ID" value="NZ_SJPI01000001.1"/>
</dbReference>